<keyword evidence="4" id="KW-0564">Palmitate</keyword>
<evidence type="ECO:0000256" key="1">
    <source>
        <dbReference type="ARBA" id="ARBA00022475"/>
    </source>
</evidence>
<keyword evidence="5" id="KW-0449">Lipoprotein</keyword>
<keyword evidence="1" id="KW-1003">Cell membrane</keyword>
<dbReference type="Pfam" id="PF01547">
    <property type="entry name" value="SBP_bac_1"/>
    <property type="match status" value="1"/>
</dbReference>
<evidence type="ECO:0000256" key="5">
    <source>
        <dbReference type="ARBA" id="ARBA00023288"/>
    </source>
</evidence>
<evidence type="ECO:0000256" key="6">
    <source>
        <dbReference type="SAM" id="SignalP"/>
    </source>
</evidence>
<dbReference type="SUPFAM" id="SSF53850">
    <property type="entry name" value="Periplasmic binding protein-like II"/>
    <property type="match status" value="1"/>
</dbReference>
<reference evidence="8" key="1">
    <citation type="journal article" date="2019" name="Int. J. Syst. Evol. Microbiol.">
        <title>The Global Catalogue of Microorganisms (GCM) 10K type strain sequencing project: providing services to taxonomists for standard genome sequencing and annotation.</title>
        <authorList>
            <consortium name="The Broad Institute Genomics Platform"/>
            <consortium name="The Broad Institute Genome Sequencing Center for Infectious Disease"/>
            <person name="Wu L."/>
            <person name="Ma J."/>
        </authorList>
    </citation>
    <scope>NUCLEOTIDE SEQUENCE [LARGE SCALE GENOMIC DNA]</scope>
    <source>
        <strain evidence="8">CCUG 63287</strain>
    </source>
</reference>
<evidence type="ECO:0000256" key="2">
    <source>
        <dbReference type="ARBA" id="ARBA00022729"/>
    </source>
</evidence>
<dbReference type="PANTHER" id="PTHR43649:SF33">
    <property type="entry name" value="POLYGALACTURONAN_RHAMNOGALACTURONAN-BINDING PROTEIN YTCQ"/>
    <property type="match status" value="1"/>
</dbReference>
<comment type="caution">
    <text evidence="7">The sequence shown here is derived from an EMBL/GenBank/DDBJ whole genome shotgun (WGS) entry which is preliminary data.</text>
</comment>
<evidence type="ECO:0000256" key="3">
    <source>
        <dbReference type="ARBA" id="ARBA00023136"/>
    </source>
</evidence>
<feature type="signal peptide" evidence="6">
    <location>
        <begin position="1"/>
        <end position="21"/>
    </location>
</feature>
<dbReference type="EMBL" id="JBHSGD010000008">
    <property type="protein sequence ID" value="MFC4653155.1"/>
    <property type="molecule type" value="Genomic_DNA"/>
</dbReference>
<dbReference type="InterPro" id="IPR050490">
    <property type="entry name" value="Bact_solute-bd_prot1"/>
</dbReference>
<feature type="chain" id="PRO_5045298483" evidence="6">
    <location>
        <begin position="22"/>
        <end position="441"/>
    </location>
</feature>
<dbReference type="InterPro" id="IPR006059">
    <property type="entry name" value="SBP"/>
</dbReference>
<gene>
    <name evidence="7" type="ORF">ACFO26_09595</name>
</gene>
<sequence>MKKRWIVGGTAVAMLSVAVLAGCGNSSKSASSSGDNNKNIKASITLVDDKTDWASNGTWKKYIAEFNKEYPNIKVKEEALNNYDQTEQTRMSSKNFGDVVMLPAAVAPKDYPAFFTSLGKTSALSKKYQGTSDRTYGGQQYGLPSEMNATGMLANMNVFKAAGIDSWPTTTADFIKDLQAIKAKEPGVIPLYTNYACGWALVDWDFTRNAVSGNPNMDYQELANNTSPFSKGKTMYTIYDTLYQTAKDGLIDPDPTTDDWNTSVTDMAKNKVAVMVLGSWAVPQVQSQMKSGQSNIKMEAFPQAAPNGKTYMLLGGDYNWAINKNSKSQQADRDLVDWLVNKSNFAKDNGGMSPVKGSKAPADFDLENGVKFIQSGTTPKAKADWFSNVNNTSQVGIGTTQTVKQQIIDAGDGSSKKSFSSIMSGLNTSWGKAVKQYGYNK</sequence>
<accession>A0ABV9JID8</accession>
<dbReference type="RefSeq" id="WP_213536319.1">
    <property type="nucleotide sequence ID" value="NZ_BOVQ01000006.1"/>
</dbReference>
<evidence type="ECO:0000256" key="4">
    <source>
        <dbReference type="ARBA" id="ARBA00023139"/>
    </source>
</evidence>
<keyword evidence="3" id="KW-0472">Membrane</keyword>
<keyword evidence="8" id="KW-1185">Reference proteome</keyword>
<keyword evidence="2 6" id="KW-0732">Signal</keyword>
<name>A0ABV9JID8_9LACT</name>
<dbReference type="Gene3D" id="3.40.190.10">
    <property type="entry name" value="Periplasmic binding protein-like II"/>
    <property type="match status" value="2"/>
</dbReference>
<evidence type="ECO:0000313" key="7">
    <source>
        <dbReference type="EMBL" id="MFC4653155.1"/>
    </source>
</evidence>
<dbReference type="PROSITE" id="PS51257">
    <property type="entry name" value="PROKAR_LIPOPROTEIN"/>
    <property type="match status" value="1"/>
</dbReference>
<evidence type="ECO:0000313" key="8">
    <source>
        <dbReference type="Proteomes" id="UP001595987"/>
    </source>
</evidence>
<dbReference type="PANTHER" id="PTHR43649">
    <property type="entry name" value="ARABINOSE-BINDING PROTEIN-RELATED"/>
    <property type="match status" value="1"/>
</dbReference>
<proteinExistence type="predicted"/>
<organism evidence="7 8">
    <name type="scientific">Lactococcus nasutitermitis</name>
    <dbReference type="NCBI Taxonomy" id="1652957"/>
    <lineage>
        <taxon>Bacteria</taxon>
        <taxon>Bacillati</taxon>
        <taxon>Bacillota</taxon>
        <taxon>Bacilli</taxon>
        <taxon>Lactobacillales</taxon>
        <taxon>Streptococcaceae</taxon>
        <taxon>Lactococcus</taxon>
    </lineage>
</organism>
<dbReference type="Proteomes" id="UP001595987">
    <property type="component" value="Unassembled WGS sequence"/>
</dbReference>
<protein>
    <submittedName>
        <fullName evidence="7">ABC transporter substrate-binding protein</fullName>
    </submittedName>
</protein>